<proteinExistence type="predicted"/>
<reference evidence="1" key="1">
    <citation type="journal article" date="2015" name="Nature">
        <title>Complex archaea that bridge the gap between prokaryotes and eukaryotes.</title>
        <authorList>
            <person name="Spang A."/>
            <person name="Saw J.H."/>
            <person name="Jorgensen S.L."/>
            <person name="Zaremba-Niedzwiedzka K."/>
            <person name="Martijn J."/>
            <person name="Lind A.E."/>
            <person name="van Eijk R."/>
            <person name="Schleper C."/>
            <person name="Guy L."/>
            <person name="Ettema T.J."/>
        </authorList>
    </citation>
    <scope>NUCLEOTIDE SEQUENCE</scope>
</reference>
<gene>
    <name evidence="1" type="ORF">LCGC14_1375340</name>
</gene>
<accession>A0A0F9KQ43</accession>
<dbReference type="InterPro" id="IPR056209">
    <property type="entry name" value="SU10_adaptor"/>
</dbReference>
<organism evidence="1">
    <name type="scientific">marine sediment metagenome</name>
    <dbReference type="NCBI Taxonomy" id="412755"/>
    <lineage>
        <taxon>unclassified sequences</taxon>
        <taxon>metagenomes</taxon>
        <taxon>ecological metagenomes</taxon>
    </lineage>
</organism>
<dbReference type="EMBL" id="LAZR01008727">
    <property type="protein sequence ID" value="KKM76911.1"/>
    <property type="molecule type" value="Genomic_DNA"/>
</dbReference>
<comment type="caution">
    <text evidence="1">The sequence shown here is derived from an EMBL/GenBank/DDBJ whole genome shotgun (WGS) entry which is preliminary data.</text>
</comment>
<protein>
    <submittedName>
        <fullName evidence="1">Uncharacterized protein</fullName>
    </submittedName>
</protein>
<name>A0A0F9KQ43_9ZZZZ</name>
<evidence type="ECO:0000313" key="1">
    <source>
        <dbReference type="EMBL" id="KKM76911.1"/>
    </source>
</evidence>
<sequence length="236" mass="26242">MAVALSTLYPELRVELPGVPEPLLVAATKRITRQFFRKSEAWRYDLDNILNWTTALTFPAIVAGTDIPDNTHVVRIDKVRYGVTHATRTLRFVPRDQLDRENPRWATETGSSPKAWTHAASSVAQIIPIASASVSSSLHIRAVIAPSPDLVSLPDFLFYEFEEVIKFGVLAQLMKIPGKDWSAANLATLYEKKFKNGINEAKSKAHAEYGQPDREVVYGGIPFSTAGARRTDDYGQ</sequence>
<dbReference type="AlphaFoldDB" id="A0A0F9KQ43"/>
<dbReference type="Pfam" id="PF24175">
    <property type="entry name" value="SU10_adaptor"/>
    <property type="match status" value="1"/>
</dbReference>